<evidence type="ECO:0000256" key="2">
    <source>
        <dbReference type="ARBA" id="ARBA00010072"/>
    </source>
</evidence>
<evidence type="ECO:0000256" key="9">
    <source>
        <dbReference type="RuleBase" id="RU363032"/>
    </source>
</evidence>
<reference evidence="11 12" key="1">
    <citation type="submission" date="2017-04" db="EMBL/GenBank/DDBJ databases">
        <authorList>
            <person name="Afonso C.L."/>
            <person name="Miller P.J."/>
            <person name="Scott M.A."/>
            <person name="Spackman E."/>
            <person name="Goraichik I."/>
            <person name="Dimitrov K.M."/>
            <person name="Suarez D.L."/>
            <person name="Swayne D.E."/>
        </authorList>
    </citation>
    <scope>NUCLEOTIDE SEQUENCE [LARGE SCALE GENOMIC DNA]</scope>
    <source>
        <strain evidence="11 12">B5P</strain>
    </source>
</reference>
<evidence type="ECO:0000256" key="7">
    <source>
        <dbReference type="ARBA" id="ARBA00022989"/>
    </source>
</evidence>
<keyword evidence="12" id="KW-1185">Reference proteome</keyword>
<feature type="transmembrane region" description="Helical" evidence="9">
    <location>
        <begin position="188"/>
        <end position="209"/>
    </location>
</feature>
<name>A0A1X7MTT9_9HYPH</name>
<dbReference type="GO" id="GO:0006865">
    <property type="term" value="P:amino acid transport"/>
    <property type="evidence" value="ECO:0007669"/>
    <property type="project" value="UniProtKB-KW"/>
</dbReference>
<evidence type="ECO:0000313" key="12">
    <source>
        <dbReference type="Proteomes" id="UP000193083"/>
    </source>
</evidence>
<dbReference type="InterPro" id="IPR000515">
    <property type="entry name" value="MetI-like"/>
</dbReference>
<evidence type="ECO:0000259" key="10">
    <source>
        <dbReference type="PROSITE" id="PS50928"/>
    </source>
</evidence>
<comment type="similarity">
    <text evidence="2">Belongs to the binding-protein-dependent transport system permease family. HisMQ subfamily.</text>
</comment>
<dbReference type="PROSITE" id="PS50928">
    <property type="entry name" value="ABC_TM1"/>
    <property type="match status" value="1"/>
</dbReference>
<dbReference type="GO" id="GO:0043190">
    <property type="term" value="C:ATP-binding cassette (ABC) transporter complex"/>
    <property type="evidence" value="ECO:0007669"/>
    <property type="project" value="InterPro"/>
</dbReference>
<keyword evidence="8 9" id="KW-0472">Membrane</keyword>
<keyword evidence="7 9" id="KW-1133">Transmembrane helix</keyword>
<keyword evidence="5 9" id="KW-0812">Transmembrane</keyword>
<dbReference type="Gene3D" id="1.10.3720.10">
    <property type="entry name" value="MetI-like"/>
    <property type="match status" value="1"/>
</dbReference>
<gene>
    <name evidence="11" type="ORF">SAMN02982922_0621</name>
</gene>
<dbReference type="PANTHER" id="PTHR30614">
    <property type="entry name" value="MEMBRANE COMPONENT OF AMINO ACID ABC TRANSPORTER"/>
    <property type="match status" value="1"/>
</dbReference>
<dbReference type="RefSeq" id="WP_244561639.1">
    <property type="nucleotide sequence ID" value="NZ_FXBL01000004.1"/>
</dbReference>
<dbReference type="InterPro" id="IPR043429">
    <property type="entry name" value="ArtM/GltK/GlnP/TcyL/YhdX-like"/>
</dbReference>
<accession>A0A1X7MTT9</accession>
<protein>
    <submittedName>
        <fullName evidence="11">Amino acid ABC transporter membrane protein 2, PAAT family</fullName>
    </submittedName>
</protein>
<dbReference type="Pfam" id="PF00528">
    <property type="entry name" value="BPD_transp_1"/>
    <property type="match status" value="1"/>
</dbReference>
<evidence type="ECO:0000256" key="8">
    <source>
        <dbReference type="ARBA" id="ARBA00023136"/>
    </source>
</evidence>
<dbReference type="EMBL" id="FXBL01000004">
    <property type="protein sequence ID" value="SMH27748.1"/>
    <property type="molecule type" value="Genomic_DNA"/>
</dbReference>
<evidence type="ECO:0000256" key="6">
    <source>
        <dbReference type="ARBA" id="ARBA00022970"/>
    </source>
</evidence>
<dbReference type="SUPFAM" id="SSF161098">
    <property type="entry name" value="MetI-like"/>
    <property type="match status" value="1"/>
</dbReference>
<dbReference type="InterPro" id="IPR035906">
    <property type="entry name" value="MetI-like_sf"/>
</dbReference>
<evidence type="ECO:0000256" key="5">
    <source>
        <dbReference type="ARBA" id="ARBA00022692"/>
    </source>
</evidence>
<comment type="subcellular location">
    <subcellularLocation>
        <location evidence="1">Cell inner membrane</location>
        <topology evidence="1">Multi-pass membrane protein</topology>
    </subcellularLocation>
    <subcellularLocation>
        <location evidence="9">Cell membrane</location>
        <topology evidence="9">Multi-pass membrane protein</topology>
    </subcellularLocation>
</comment>
<proteinExistence type="inferred from homology"/>
<dbReference type="Proteomes" id="UP000193083">
    <property type="component" value="Unassembled WGS sequence"/>
</dbReference>
<feature type="transmembrane region" description="Helical" evidence="9">
    <location>
        <begin position="94"/>
        <end position="113"/>
    </location>
</feature>
<feature type="transmembrane region" description="Helical" evidence="9">
    <location>
        <begin position="59"/>
        <end position="82"/>
    </location>
</feature>
<keyword evidence="4" id="KW-1003">Cell membrane</keyword>
<dbReference type="CDD" id="cd06261">
    <property type="entry name" value="TM_PBP2"/>
    <property type="match status" value="1"/>
</dbReference>
<organism evidence="11 12">
    <name type="scientific">Mesorhizobium australicum</name>
    <dbReference type="NCBI Taxonomy" id="536018"/>
    <lineage>
        <taxon>Bacteria</taxon>
        <taxon>Pseudomonadati</taxon>
        <taxon>Pseudomonadota</taxon>
        <taxon>Alphaproteobacteria</taxon>
        <taxon>Hyphomicrobiales</taxon>
        <taxon>Phyllobacteriaceae</taxon>
        <taxon>Mesorhizobium</taxon>
    </lineage>
</organism>
<keyword evidence="6" id="KW-0029">Amino-acid transport</keyword>
<evidence type="ECO:0000256" key="4">
    <source>
        <dbReference type="ARBA" id="ARBA00022475"/>
    </source>
</evidence>
<sequence length="222" mass="24646">MDTFLGQFFNLAMMQRAWPLLWQGLQMTLLVSAVVVPGGVICGAILASVQSMSNRAVNALLIVYIDFFRAFPPLVLLIFIYYGMPFFGVDLAPFSAVCLAMVLNISAYFSEVVRTGIESVSKGQIEAARATGLTRMQTLWYVTLPQAIRNVMPDLLSNILETIKNTSLASVVTLPELLRMARVAQGNMYNTSPLVAAALLYLLLLWPLVRFITYLQNKKLTQ</sequence>
<dbReference type="NCBIfam" id="TIGR01726">
    <property type="entry name" value="HEQRo_perm_3TM"/>
    <property type="match status" value="1"/>
</dbReference>
<dbReference type="GO" id="GO:0022857">
    <property type="term" value="F:transmembrane transporter activity"/>
    <property type="evidence" value="ECO:0007669"/>
    <property type="project" value="InterPro"/>
</dbReference>
<evidence type="ECO:0000313" key="11">
    <source>
        <dbReference type="EMBL" id="SMH27748.1"/>
    </source>
</evidence>
<evidence type="ECO:0000256" key="1">
    <source>
        <dbReference type="ARBA" id="ARBA00004429"/>
    </source>
</evidence>
<dbReference type="InterPro" id="IPR010065">
    <property type="entry name" value="AA_ABC_transptr_permease_3TM"/>
</dbReference>
<feature type="domain" description="ABC transmembrane type-1" evidence="10">
    <location>
        <begin position="25"/>
        <end position="213"/>
    </location>
</feature>
<dbReference type="AlphaFoldDB" id="A0A1X7MTT9"/>
<keyword evidence="3 9" id="KW-0813">Transport</keyword>
<evidence type="ECO:0000256" key="3">
    <source>
        <dbReference type="ARBA" id="ARBA00022448"/>
    </source>
</evidence>
<dbReference type="PANTHER" id="PTHR30614:SF0">
    <property type="entry name" value="L-CYSTINE TRANSPORT SYSTEM PERMEASE PROTEIN TCYL"/>
    <property type="match status" value="1"/>
</dbReference>
<feature type="transmembrane region" description="Helical" evidence="9">
    <location>
        <begin position="20"/>
        <end position="47"/>
    </location>
</feature>